<gene>
    <name evidence="3" type="ORF">CMEL01_07066</name>
</gene>
<feature type="region of interest" description="Disordered" evidence="1">
    <location>
        <begin position="70"/>
        <end position="97"/>
    </location>
</feature>
<keyword evidence="2" id="KW-0472">Membrane</keyword>
<evidence type="ECO:0000313" key="3">
    <source>
        <dbReference type="EMBL" id="KAK1449730.1"/>
    </source>
</evidence>
<dbReference type="Proteomes" id="UP001239795">
    <property type="component" value="Unassembled WGS sequence"/>
</dbReference>
<feature type="transmembrane region" description="Helical" evidence="2">
    <location>
        <begin position="35"/>
        <end position="57"/>
    </location>
</feature>
<organism evidence="3 4">
    <name type="scientific">Colletotrichum melonis</name>
    <dbReference type="NCBI Taxonomy" id="1209925"/>
    <lineage>
        <taxon>Eukaryota</taxon>
        <taxon>Fungi</taxon>
        <taxon>Dikarya</taxon>
        <taxon>Ascomycota</taxon>
        <taxon>Pezizomycotina</taxon>
        <taxon>Sordariomycetes</taxon>
        <taxon>Hypocreomycetidae</taxon>
        <taxon>Glomerellales</taxon>
        <taxon>Glomerellaceae</taxon>
        <taxon>Colletotrichum</taxon>
        <taxon>Colletotrichum acutatum species complex</taxon>
    </lineage>
</organism>
<name>A0AAI9XI17_9PEZI</name>
<comment type="caution">
    <text evidence="3">The sequence shown here is derived from an EMBL/GenBank/DDBJ whole genome shotgun (WGS) entry which is preliminary data.</text>
</comment>
<keyword evidence="2" id="KW-0812">Transmembrane</keyword>
<feature type="compositionally biased region" description="Basic and acidic residues" evidence="1">
    <location>
        <begin position="81"/>
        <end position="97"/>
    </location>
</feature>
<evidence type="ECO:0000313" key="4">
    <source>
        <dbReference type="Proteomes" id="UP001239795"/>
    </source>
</evidence>
<proteinExistence type="predicted"/>
<dbReference type="AlphaFoldDB" id="A0AAI9XI17"/>
<evidence type="ECO:0000256" key="2">
    <source>
        <dbReference type="SAM" id="Phobius"/>
    </source>
</evidence>
<feature type="non-terminal residue" evidence="3">
    <location>
        <position position="1"/>
    </location>
</feature>
<keyword evidence="4" id="KW-1185">Reference proteome</keyword>
<accession>A0AAI9XI17</accession>
<keyword evidence="2" id="KW-1133">Transmembrane helix</keyword>
<reference evidence="3 4" key="1">
    <citation type="submission" date="2016-10" db="EMBL/GenBank/DDBJ databases">
        <title>The genome sequence of Colletotrichum fioriniae PJ7.</title>
        <authorList>
            <person name="Baroncelli R."/>
        </authorList>
    </citation>
    <scope>NUCLEOTIDE SEQUENCE [LARGE SCALE GENOMIC DNA]</scope>
    <source>
        <strain evidence="3">Col 31</strain>
    </source>
</reference>
<evidence type="ECO:0000256" key="1">
    <source>
        <dbReference type="SAM" id="MobiDB-lite"/>
    </source>
</evidence>
<sequence>SFVVLIFGYCSFLFFFSPSSPLCNQRESVKVTQALFLFLLFFSLPFPVVAPAVRSWAELGARNVKRQRLGNDAVRPCSSGKTRDDADDDRGSHGGVG</sequence>
<protein>
    <submittedName>
        <fullName evidence="3">Uncharacterized protein</fullName>
    </submittedName>
</protein>
<dbReference type="EMBL" id="MLGG01000057">
    <property type="protein sequence ID" value="KAK1449730.1"/>
    <property type="molecule type" value="Genomic_DNA"/>
</dbReference>